<feature type="domain" description="TonB-dependent receptor-like beta-barrel" evidence="11">
    <location>
        <begin position="407"/>
        <end position="823"/>
    </location>
</feature>
<keyword evidence="10" id="KW-0732">Signal</keyword>
<organism evidence="13 14">
    <name type="scientific">Nitritalea halalkaliphila LW7</name>
    <dbReference type="NCBI Taxonomy" id="1189621"/>
    <lineage>
        <taxon>Bacteria</taxon>
        <taxon>Pseudomonadati</taxon>
        <taxon>Bacteroidota</taxon>
        <taxon>Cytophagia</taxon>
        <taxon>Cytophagales</taxon>
        <taxon>Cyclobacteriaceae</taxon>
        <taxon>Nitritalea</taxon>
    </lineage>
</organism>
<keyword evidence="6 8" id="KW-0472">Membrane</keyword>
<keyword evidence="3 8" id="KW-1134">Transmembrane beta strand</keyword>
<dbReference type="Proteomes" id="UP000005551">
    <property type="component" value="Unassembled WGS sequence"/>
</dbReference>
<dbReference type="RefSeq" id="WP_009055686.1">
    <property type="nucleotide sequence ID" value="NZ_AJYA01000028.1"/>
</dbReference>
<evidence type="ECO:0000256" key="3">
    <source>
        <dbReference type="ARBA" id="ARBA00022452"/>
    </source>
</evidence>
<reference evidence="13 14" key="1">
    <citation type="submission" date="2012-05" db="EMBL/GenBank/DDBJ databases">
        <title>Genome sequence of Nitritalea halalkaliphila LW7.</title>
        <authorList>
            <person name="Jangir P.K."/>
            <person name="Singh A."/>
            <person name="Shivaji S."/>
            <person name="Sharma R."/>
        </authorList>
    </citation>
    <scope>NUCLEOTIDE SEQUENCE [LARGE SCALE GENOMIC DNA]</scope>
    <source>
        <strain evidence="13 14">LW7</strain>
    </source>
</reference>
<dbReference type="OrthoDB" id="9768177at2"/>
<gene>
    <name evidence="13" type="ORF">A3SI_12714</name>
</gene>
<evidence type="ECO:0000256" key="4">
    <source>
        <dbReference type="ARBA" id="ARBA00022692"/>
    </source>
</evidence>
<dbReference type="InterPro" id="IPR037066">
    <property type="entry name" value="Plug_dom_sf"/>
</dbReference>
<keyword evidence="13" id="KW-0675">Receptor</keyword>
<dbReference type="NCBIfam" id="TIGR04057">
    <property type="entry name" value="SusC_RagA_signa"/>
    <property type="match status" value="1"/>
</dbReference>
<accession>I5C1K6</accession>
<dbReference type="InterPro" id="IPR036942">
    <property type="entry name" value="Beta-barrel_TonB_sf"/>
</dbReference>
<evidence type="ECO:0000256" key="8">
    <source>
        <dbReference type="PROSITE-ProRule" id="PRU01360"/>
    </source>
</evidence>
<dbReference type="InterPro" id="IPR023996">
    <property type="entry name" value="TonB-dep_OMP_SusC/RagA"/>
</dbReference>
<feature type="domain" description="TonB-dependent receptor plug" evidence="12">
    <location>
        <begin position="115"/>
        <end position="232"/>
    </location>
</feature>
<dbReference type="InterPro" id="IPR008969">
    <property type="entry name" value="CarboxyPept-like_regulatory"/>
</dbReference>
<evidence type="ECO:0000313" key="14">
    <source>
        <dbReference type="Proteomes" id="UP000005551"/>
    </source>
</evidence>
<proteinExistence type="inferred from homology"/>
<dbReference type="InterPro" id="IPR039426">
    <property type="entry name" value="TonB-dep_rcpt-like"/>
</dbReference>
<dbReference type="EMBL" id="AJYA01000028">
    <property type="protein sequence ID" value="EIM75708.1"/>
    <property type="molecule type" value="Genomic_DNA"/>
</dbReference>
<name>I5C1K6_9BACT</name>
<feature type="chain" id="PRO_5003700143" evidence="10">
    <location>
        <begin position="21"/>
        <end position="995"/>
    </location>
</feature>
<dbReference type="PROSITE" id="PS52016">
    <property type="entry name" value="TONB_DEPENDENT_REC_3"/>
    <property type="match status" value="1"/>
</dbReference>
<dbReference type="STRING" id="1189621.A3SI_12714"/>
<feature type="signal peptide" evidence="10">
    <location>
        <begin position="1"/>
        <end position="20"/>
    </location>
</feature>
<evidence type="ECO:0000256" key="6">
    <source>
        <dbReference type="ARBA" id="ARBA00023136"/>
    </source>
</evidence>
<evidence type="ECO:0000313" key="13">
    <source>
        <dbReference type="EMBL" id="EIM75708.1"/>
    </source>
</evidence>
<comment type="similarity">
    <text evidence="8 9">Belongs to the TonB-dependent receptor family.</text>
</comment>
<dbReference type="Gene3D" id="2.170.130.10">
    <property type="entry name" value="TonB-dependent receptor, plug domain"/>
    <property type="match status" value="1"/>
</dbReference>
<evidence type="ECO:0000256" key="2">
    <source>
        <dbReference type="ARBA" id="ARBA00022448"/>
    </source>
</evidence>
<dbReference type="InterPro" id="IPR000531">
    <property type="entry name" value="Beta-barrel_TonB"/>
</dbReference>
<dbReference type="Gene3D" id="2.40.170.20">
    <property type="entry name" value="TonB-dependent receptor, beta-barrel domain"/>
    <property type="match status" value="1"/>
</dbReference>
<evidence type="ECO:0000256" key="5">
    <source>
        <dbReference type="ARBA" id="ARBA00023077"/>
    </source>
</evidence>
<dbReference type="GO" id="GO:0009279">
    <property type="term" value="C:cell outer membrane"/>
    <property type="evidence" value="ECO:0007669"/>
    <property type="project" value="UniProtKB-SubCell"/>
</dbReference>
<evidence type="ECO:0000259" key="11">
    <source>
        <dbReference type="Pfam" id="PF00593"/>
    </source>
</evidence>
<keyword evidence="5 9" id="KW-0798">TonB box</keyword>
<dbReference type="PATRIC" id="fig|1189621.3.peg.2653"/>
<dbReference type="Gene3D" id="2.60.40.1120">
    <property type="entry name" value="Carboxypeptidase-like, regulatory domain"/>
    <property type="match status" value="1"/>
</dbReference>
<evidence type="ECO:0000259" key="12">
    <source>
        <dbReference type="Pfam" id="PF07715"/>
    </source>
</evidence>
<keyword evidence="14" id="KW-1185">Reference proteome</keyword>
<dbReference type="Pfam" id="PF13715">
    <property type="entry name" value="CarbopepD_reg_2"/>
    <property type="match status" value="1"/>
</dbReference>
<keyword evidence="4 8" id="KW-0812">Transmembrane</keyword>
<keyword evidence="2 8" id="KW-0813">Transport</keyword>
<dbReference type="SUPFAM" id="SSF49464">
    <property type="entry name" value="Carboxypeptidase regulatory domain-like"/>
    <property type="match status" value="1"/>
</dbReference>
<evidence type="ECO:0000256" key="9">
    <source>
        <dbReference type="RuleBase" id="RU003357"/>
    </source>
</evidence>
<keyword evidence="7 8" id="KW-0998">Cell outer membrane</keyword>
<dbReference type="InterPro" id="IPR023997">
    <property type="entry name" value="TonB-dep_OMP_SusC/RagA_CS"/>
</dbReference>
<dbReference type="AlphaFoldDB" id="I5C1K6"/>
<comment type="subcellular location">
    <subcellularLocation>
        <location evidence="1 8">Cell outer membrane</location>
        <topology evidence="1 8">Multi-pass membrane protein</topology>
    </subcellularLocation>
</comment>
<evidence type="ECO:0000256" key="10">
    <source>
        <dbReference type="SAM" id="SignalP"/>
    </source>
</evidence>
<dbReference type="InterPro" id="IPR012910">
    <property type="entry name" value="Plug_dom"/>
</dbReference>
<evidence type="ECO:0000256" key="1">
    <source>
        <dbReference type="ARBA" id="ARBA00004571"/>
    </source>
</evidence>
<dbReference type="SUPFAM" id="SSF56935">
    <property type="entry name" value="Porins"/>
    <property type="match status" value="1"/>
</dbReference>
<comment type="caution">
    <text evidence="13">The sequence shown here is derived from an EMBL/GenBank/DDBJ whole genome shotgun (WGS) entry which is preliminary data.</text>
</comment>
<sequence>MKKILLFGLMLLFASASAFAQSRIITGTVISQEDNEPVPGVSVVVRGTTIGVATDLDGKFSISVPENSNTLTFSFIGLRSQDVSIGNRSIVNVTMVPDVQSLSEVVVTSYGDQSKREITGAISSVKGEIFQDLPMQSFDRAIQGRIAGVQITSGTGQPGGTLNVRIRGVGSVNAGNDPLYIIDGVQVPSGGLAGQGSQNALASINPNDIESIEVLKDAAAGAIYGAQAANGVVIITTKRGQKGATKVRLSVQEGVVRPLGNYDVMDARQLATLKIEAFRNSGRNINDAIAVYGNPEDPNLFTNSWVDATFGDDRLSVYDLSMSGGDDKTTFFLSGSFTNQGSQLISADWQRATGRLNLSHRPNQKLTINTTLSLAYQKTNGAIDRGNFVNSPFQAAFTARPGVPIRNEDGSFRDYPSDHLFGYNIVQGAAEELRLANTVQTVSNIQLNYQFTPWLSFTSFAGIDFADIREENNRPSTIAAFRGQGGSSVFVDRRNVNFNTNHNFNFNKRIADVHNISGLLGYEYKSETREFMSATGQGFANPRLRYLQNAAVPLNVNSSFTEFVRVGFFGQAKYDYNDTYTADFILRRDGHSRFGQNVQYGNFGAASVGWRLSNEGFLRDVSWMDNLRVRASYGVTGNSEIPNFASLSLVASTGQYLGSPGLALSQLGNDLLTWEEAETINIGIDGIFFNGRVITTVDFWRRNSRELLFATPLPVDSGFGSITRNAGEVRNQGIDFDVQTVNVVAGKFRWSTSFNITFLENELLSIFGDDERVGNDLVVGLPLQPVFRAPYVGVNPANGRPMYRDVNGNYTYTIRDADVQDSFIGSLLPTSYGGLSNNFAYGPFSLEVFFQYQFGNLAINNDLFNLASTGSGPNNQLVDQLNHWRQPGDVVSNPMPWETGARPGGSSYTASSTRQISDGSYIRLKQVTLNYALPTTFTKKVGVAQANAFVQGINLLTWTNYVGIDPEVAALGLGGSFFAAFPNAQQITAGINLSF</sequence>
<evidence type="ECO:0000256" key="7">
    <source>
        <dbReference type="ARBA" id="ARBA00023237"/>
    </source>
</evidence>
<dbReference type="Pfam" id="PF00593">
    <property type="entry name" value="TonB_dep_Rec_b-barrel"/>
    <property type="match status" value="1"/>
</dbReference>
<protein>
    <submittedName>
        <fullName evidence="13">TonB-dependent receptor plug</fullName>
    </submittedName>
</protein>
<dbReference type="Pfam" id="PF07715">
    <property type="entry name" value="Plug"/>
    <property type="match status" value="1"/>
</dbReference>
<dbReference type="NCBIfam" id="TIGR04056">
    <property type="entry name" value="OMP_RagA_SusC"/>
    <property type="match status" value="1"/>
</dbReference>